<organism evidence="1 2">
    <name type="scientific">Fusicatenibacter saccharivorans</name>
    <dbReference type="NCBI Taxonomy" id="1150298"/>
    <lineage>
        <taxon>Bacteria</taxon>
        <taxon>Bacillati</taxon>
        <taxon>Bacillota</taxon>
        <taxon>Clostridia</taxon>
        <taxon>Lachnospirales</taxon>
        <taxon>Lachnospiraceae</taxon>
        <taxon>Fusicatenibacter</taxon>
    </lineage>
</organism>
<name>A0ABX2GG70_9FIRM</name>
<proteinExistence type="predicted"/>
<gene>
    <name evidence="1" type="ORF">G5B05_13515</name>
</gene>
<reference evidence="1 2" key="1">
    <citation type="journal article" date="2020" name="Cell Host Microbe">
        <title>Functional and Genomic Variation between Human-Derived Isolates of Lachnospiraceae Reveals Inter- and Intra-Species Diversity.</title>
        <authorList>
            <person name="Sorbara M.T."/>
            <person name="Littmann E.R."/>
            <person name="Fontana E."/>
            <person name="Moody T.U."/>
            <person name="Kohout C.E."/>
            <person name="Gjonbalaj M."/>
            <person name="Eaton V."/>
            <person name="Seok R."/>
            <person name="Leiner I.M."/>
            <person name="Pamer E.G."/>
        </authorList>
    </citation>
    <scope>NUCLEOTIDE SEQUENCE [LARGE SCALE GENOMIC DNA]</scope>
    <source>
        <strain evidence="1 2">MSK.14.54</strain>
    </source>
</reference>
<evidence type="ECO:0000313" key="1">
    <source>
        <dbReference type="EMBL" id="NSE17396.1"/>
    </source>
</evidence>
<dbReference type="Proteomes" id="UP000768180">
    <property type="component" value="Unassembled WGS sequence"/>
</dbReference>
<dbReference type="RefSeq" id="WP_173830283.1">
    <property type="nucleotide sequence ID" value="NZ_JAAITQ010000030.1"/>
</dbReference>
<comment type="caution">
    <text evidence="1">The sequence shown here is derived from an EMBL/GenBank/DDBJ whole genome shotgun (WGS) entry which is preliminary data.</text>
</comment>
<dbReference type="InterPro" id="IPR021352">
    <property type="entry name" value="DUF2971"/>
</dbReference>
<dbReference type="Pfam" id="PF11185">
    <property type="entry name" value="DUF2971"/>
    <property type="match status" value="1"/>
</dbReference>
<protein>
    <submittedName>
        <fullName evidence="1">DUF2971 domain-containing protein</fullName>
    </submittedName>
</protein>
<sequence length="278" mass="33141">MERKLYRYRSFKDDWKEEAFDGIVEPSSPLYFNDPYDCGFCFQEDILSELLGKEDYIKALEKYIPLKREDYDLILSSTDIESAVQIVFQNHGKKFPDSFFKSLRNDASECMDELKDAVRVVCLSETYDSMLMWSHYARNHTGYCIEYEFNKDDMYYSSLHQVRYTKDRFNISKKDILEGRKDIIDKTVCSKADVWSYEKEWRIVTENYIKTRPSKVDPKTRCVLYLKDNIKAFYLGAKINEKEKSEIIEFAKKNNRIVYQMILSANTYELRAERIDNV</sequence>
<accession>A0ABX2GG70</accession>
<keyword evidence="2" id="KW-1185">Reference proteome</keyword>
<dbReference type="EMBL" id="JAAITQ010000030">
    <property type="protein sequence ID" value="NSE17396.1"/>
    <property type="molecule type" value="Genomic_DNA"/>
</dbReference>
<evidence type="ECO:0000313" key="2">
    <source>
        <dbReference type="Proteomes" id="UP000768180"/>
    </source>
</evidence>